<feature type="transmembrane region" description="Helical" evidence="6">
    <location>
        <begin position="250"/>
        <end position="268"/>
    </location>
</feature>
<dbReference type="Pfam" id="PF03793">
    <property type="entry name" value="PASTA"/>
    <property type="match status" value="4"/>
</dbReference>
<evidence type="ECO:0000256" key="5">
    <source>
        <dbReference type="ARBA" id="ARBA00022840"/>
    </source>
</evidence>
<dbReference type="PROSITE" id="PS50011">
    <property type="entry name" value="PROTEIN_KINASE_DOM"/>
    <property type="match status" value="1"/>
</dbReference>
<dbReference type="InterPro" id="IPR045269">
    <property type="entry name" value="Atg1-like"/>
</dbReference>
<dbReference type="InterPro" id="IPR005543">
    <property type="entry name" value="PASTA_dom"/>
</dbReference>
<dbReference type="EMBL" id="CAESAG010000031">
    <property type="protein sequence ID" value="CAB4333010.1"/>
    <property type="molecule type" value="Genomic_DNA"/>
</dbReference>
<evidence type="ECO:0000259" key="8">
    <source>
        <dbReference type="PROSITE" id="PS51178"/>
    </source>
</evidence>
<keyword evidence="1" id="KW-0723">Serine/threonine-protein kinase</keyword>
<dbReference type="FunFam" id="1.10.510.10:FF:000021">
    <property type="entry name" value="Serine/threonine protein kinase"/>
    <property type="match status" value="1"/>
</dbReference>
<dbReference type="Gene3D" id="1.10.510.10">
    <property type="entry name" value="Transferase(Phosphotransferase) domain 1"/>
    <property type="match status" value="1"/>
</dbReference>
<evidence type="ECO:0000256" key="4">
    <source>
        <dbReference type="ARBA" id="ARBA00022777"/>
    </source>
</evidence>
<dbReference type="PROSITE" id="PS51178">
    <property type="entry name" value="PASTA"/>
    <property type="match status" value="4"/>
</dbReference>
<dbReference type="Gene3D" id="3.30.10.20">
    <property type="match status" value="4"/>
</dbReference>
<dbReference type="GO" id="GO:0005524">
    <property type="term" value="F:ATP binding"/>
    <property type="evidence" value="ECO:0007669"/>
    <property type="project" value="UniProtKB-KW"/>
</dbReference>
<keyword evidence="4" id="KW-0418">Kinase</keyword>
<reference evidence="9" key="1">
    <citation type="submission" date="2020-05" db="EMBL/GenBank/DDBJ databases">
        <authorList>
            <person name="Chiriac C."/>
            <person name="Salcher M."/>
            <person name="Ghai R."/>
            <person name="Kavagutti S V."/>
        </authorList>
    </citation>
    <scope>NUCLEOTIDE SEQUENCE</scope>
</reference>
<keyword evidence="3" id="KW-0547">Nucleotide-binding</keyword>
<dbReference type="SUPFAM" id="SSF56112">
    <property type="entry name" value="Protein kinase-like (PK-like)"/>
    <property type="match status" value="1"/>
</dbReference>
<dbReference type="GO" id="GO:0016020">
    <property type="term" value="C:membrane"/>
    <property type="evidence" value="ECO:0007669"/>
    <property type="project" value="TreeGrafter"/>
</dbReference>
<dbReference type="GO" id="GO:0005829">
    <property type="term" value="C:cytosol"/>
    <property type="evidence" value="ECO:0007669"/>
    <property type="project" value="TreeGrafter"/>
</dbReference>
<name>A0A6J5YYJ1_9ZZZZ</name>
<dbReference type="GO" id="GO:0010506">
    <property type="term" value="P:regulation of autophagy"/>
    <property type="evidence" value="ECO:0007669"/>
    <property type="project" value="InterPro"/>
</dbReference>
<accession>A0A6J5YYJ1</accession>
<feature type="domain" description="Protein kinase" evidence="7">
    <location>
        <begin position="1"/>
        <end position="182"/>
    </location>
</feature>
<gene>
    <name evidence="9" type="ORF">UFOPK4080_00334</name>
</gene>
<dbReference type="Pfam" id="PF00069">
    <property type="entry name" value="Pkinase"/>
    <property type="match status" value="1"/>
</dbReference>
<evidence type="ECO:0000259" key="7">
    <source>
        <dbReference type="PROSITE" id="PS50011"/>
    </source>
</evidence>
<organism evidence="9">
    <name type="scientific">freshwater metagenome</name>
    <dbReference type="NCBI Taxonomy" id="449393"/>
    <lineage>
        <taxon>unclassified sequences</taxon>
        <taxon>metagenomes</taxon>
        <taxon>ecological metagenomes</taxon>
    </lineage>
</organism>
<evidence type="ECO:0000313" key="9">
    <source>
        <dbReference type="EMBL" id="CAB4333010.1"/>
    </source>
</evidence>
<evidence type="ECO:0000256" key="2">
    <source>
        <dbReference type="ARBA" id="ARBA00022679"/>
    </source>
</evidence>
<keyword evidence="5" id="KW-0067">ATP-binding</keyword>
<dbReference type="InterPro" id="IPR008271">
    <property type="entry name" value="Ser/Thr_kinase_AS"/>
</dbReference>
<dbReference type="SMART" id="SM00740">
    <property type="entry name" value="PASTA"/>
    <property type="match status" value="4"/>
</dbReference>
<evidence type="ECO:0000256" key="1">
    <source>
        <dbReference type="ARBA" id="ARBA00022527"/>
    </source>
</evidence>
<evidence type="ECO:0000256" key="6">
    <source>
        <dbReference type="SAM" id="Phobius"/>
    </source>
</evidence>
<dbReference type="AlphaFoldDB" id="A0A6J5YYJ1"/>
<dbReference type="CDD" id="cd14014">
    <property type="entry name" value="STKc_PknB_like"/>
    <property type="match status" value="1"/>
</dbReference>
<dbReference type="GO" id="GO:0000407">
    <property type="term" value="C:phagophore assembly site"/>
    <property type="evidence" value="ECO:0007669"/>
    <property type="project" value="TreeGrafter"/>
</dbReference>
<keyword evidence="6" id="KW-1133">Transmembrane helix</keyword>
<dbReference type="GO" id="GO:0004674">
    <property type="term" value="F:protein serine/threonine kinase activity"/>
    <property type="evidence" value="ECO:0007669"/>
    <property type="project" value="UniProtKB-KW"/>
</dbReference>
<dbReference type="CDD" id="cd06577">
    <property type="entry name" value="PASTA_pknB"/>
    <property type="match status" value="4"/>
</dbReference>
<protein>
    <submittedName>
        <fullName evidence="9">Unannotated protein</fullName>
    </submittedName>
</protein>
<keyword evidence="6" id="KW-0472">Membrane</keyword>
<feature type="domain" description="PASTA" evidence="8">
    <location>
        <begin position="338"/>
        <end position="405"/>
    </location>
</feature>
<evidence type="ECO:0000256" key="3">
    <source>
        <dbReference type="ARBA" id="ARBA00022741"/>
    </source>
</evidence>
<dbReference type="InterPro" id="IPR011009">
    <property type="entry name" value="Kinase-like_dom_sf"/>
</dbReference>
<feature type="domain" description="PASTA" evidence="8">
    <location>
        <begin position="473"/>
        <end position="536"/>
    </location>
</feature>
<dbReference type="SMART" id="SM00220">
    <property type="entry name" value="S_TKc"/>
    <property type="match status" value="1"/>
</dbReference>
<dbReference type="PANTHER" id="PTHR24348:SF22">
    <property type="entry name" value="NON-SPECIFIC SERINE_THREONINE PROTEIN KINASE"/>
    <property type="match status" value="1"/>
</dbReference>
<keyword evidence="2" id="KW-0808">Transferase</keyword>
<proteinExistence type="predicted"/>
<dbReference type="PANTHER" id="PTHR24348">
    <property type="entry name" value="SERINE/THREONINE-PROTEIN KINASE UNC-51-RELATED"/>
    <property type="match status" value="1"/>
</dbReference>
<dbReference type="GO" id="GO:0005776">
    <property type="term" value="C:autophagosome"/>
    <property type="evidence" value="ECO:0007669"/>
    <property type="project" value="TreeGrafter"/>
</dbReference>
<dbReference type="PROSITE" id="PS00108">
    <property type="entry name" value="PROTEIN_KINASE_ST"/>
    <property type="match status" value="1"/>
</dbReference>
<keyword evidence="6" id="KW-0812">Transmembrane</keyword>
<feature type="domain" description="PASTA" evidence="8">
    <location>
        <begin position="406"/>
        <end position="472"/>
    </location>
</feature>
<sequence>MEMIEGHTLRDYLNEQGKLSINDGVKFLLPVLSALGAAHKLGIVHRDIKPENILISKEGRVKIADFGLAKGPLLGSTMTAESSVILGSVSYLSPEQVQRGIADSRSDVYSIGITAFEIFTGKKPFEGAEPIQIAYMHVNNRVPRISEFVEGVPEALDELIYRATSADPDQRPRDAAIFHQELQSLNPQKKQLSLELDIPIAPMRPKKAPKNLRKKIKELTASIPVPKEKESTAQVAKRKKASKRVRRNRWIALALAISVGVFGWYALIGPGSRVVVPSTVGATQAEAKSVLDPLGLTFVVQEKRYSEDIPEGYVIESSPAAGKRVEQGGNINLIISKGPERYLIPQLAGLKPAAAKTLIGKFPIAVQPIIEEFSAEIPKGYVIGSNPAAGEKVKRNSKLIIIVSKGIEQVALASYVGKSSEQALNELTEAGFDVKTKYDFSETRLLGEVISQSPEGGKDADLGSKVELIVSKGSQFAYIPNIFSIEEAKAVQTLKDLGLKVTVKKIGKKAVKKVTAVSPKVGSKVKRGSTVTITVG</sequence>
<dbReference type="GO" id="GO:0000045">
    <property type="term" value="P:autophagosome assembly"/>
    <property type="evidence" value="ECO:0007669"/>
    <property type="project" value="TreeGrafter"/>
</dbReference>
<feature type="domain" description="PASTA" evidence="8">
    <location>
        <begin position="271"/>
        <end position="337"/>
    </location>
</feature>
<dbReference type="InterPro" id="IPR000719">
    <property type="entry name" value="Prot_kinase_dom"/>
</dbReference>